<name>A0A7T7I4A7_9ACTN</name>
<reference evidence="3 4" key="1">
    <citation type="submission" date="2020-12" db="EMBL/GenBank/DDBJ databases">
        <title>A novel species.</title>
        <authorList>
            <person name="Li K."/>
        </authorList>
    </citation>
    <scope>NUCLEOTIDE SEQUENCE [LARGE SCALE GENOMIC DNA]</scope>
    <source>
        <strain evidence="3 4">ZYC-3</strain>
    </source>
</reference>
<dbReference type="RefSeq" id="WP_200395690.1">
    <property type="nucleotide sequence ID" value="NZ_CP066831.1"/>
</dbReference>
<feature type="transmembrane region" description="Helical" evidence="2">
    <location>
        <begin position="502"/>
        <end position="521"/>
    </location>
</feature>
<evidence type="ECO:0000256" key="1">
    <source>
        <dbReference type="SAM" id="MobiDB-lite"/>
    </source>
</evidence>
<evidence type="ECO:0000313" key="3">
    <source>
        <dbReference type="EMBL" id="QQM40618.1"/>
    </source>
</evidence>
<evidence type="ECO:0000256" key="2">
    <source>
        <dbReference type="SAM" id="Phobius"/>
    </source>
</evidence>
<organism evidence="3 4">
    <name type="scientific">Streptomyces liliifuscus</name>
    <dbReference type="NCBI Taxonomy" id="2797636"/>
    <lineage>
        <taxon>Bacteria</taxon>
        <taxon>Bacillati</taxon>
        <taxon>Actinomycetota</taxon>
        <taxon>Actinomycetes</taxon>
        <taxon>Kitasatosporales</taxon>
        <taxon>Streptomycetaceae</taxon>
        <taxon>Streptomyces</taxon>
    </lineage>
</organism>
<dbReference type="GO" id="GO:0140359">
    <property type="term" value="F:ABC-type transporter activity"/>
    <property type="evidence" value="ECO:0007669"/>
    <property type="project" value="InterPro"/>
</dbReference>
<dbReference type="Proteomes" id="UP000595636">
    <property type="component" value="Chromosome"/>
</dbReference>
<feature type="transmembrane region" description="Helical" evidence="2">
    <location>
        <begin position="411"/>
        <end position="433"/>
    </location>
</feature>
<dbReference type="PANTHER" id="PTHR37305">
    <property type="entry name" value="INTEGRAL MEMBRANE PROTEIN-RELATED"/>
    <property type="match status" value="1"/>
</dbReference>
<dbReference type="GO" id="GO:0005886">
    <property type="term" value="C:plasma membrane"/>
    <property type="evidence" value="ECO:0007669"/>
    <property type="project" value="UniProtKB-SubCell"/>
</dbReference>
<sequence length="528" mass="55341">MTSSSTPPSLTPSTPPAPAPRTPYKSQLQPGRDGFVRLLRAEWSKFWTVRSWLLVLVLAAAATVVISQLGASGAVNDSNGQVRIVSAPDGTRVNDTFRLVHRPLTGDGSVTVQVSGIEGHEGRTPEPWAKAGVIVKSSTKPGSSYVALMVTPDHGVRMQWDFTHDEKGSSAGARWLRLTRSGQELTGYESPDGREWTKIATVRPADLPKTARAGLFVATPAHTTLRRSFGGTSATAGIATATAAFGHVELRGDSARPSWTSTDVGAPDPDDPNLPESGPARPIPGSTKVTGDGAFTLTGQGDIAPDQTGGDTVQMSFQGVFVGVLFMVALGALFITAEYKRGMIRTTFTASPRRGQVLAAKVLVIGGVTFAAGLVAAALAFSLAQDTLRSNGFEPPAFPDLSMLEGAVPRAVVGSALLLSLVAVLALAVGTLLRSSAGAITVVVVLVILPQILAFALPLPAGEWLLRLTPAAAFAIQQGVTYYPQVDHNCLPESGCYPMAPWNGLAVLGVYAAVALALALWRLRRRDA</sequence>
<feature type="transmembrane region" description="Helical" evidence="2">
    <location>
        <begin position="315"/>
        <end position="337"/>
    </location>
</feature>
<feature type="region of interest" description="Disordered" evidence="1">
    <location>
        <begin position="254"/>
        <end position="289"/>
    </location>
</feature>
<feature type="region of interest" description="Disordered" evidence="1">
    <location>
        <begin position="1"/>
        <end position="28"/>
    </location>
</feature>
<dbReference type="KEGG" id="slf:JEQ17_14795"/>
<feature type="transmembrane region" description="Helical" evidence="2">
    <location>
        <begin position="440"/>
        <end position="459"/>
    </location>
</feature>
<feature type="transmembrane region" description="Helical" evidence="2">
    <location>
        <begin position="358"/>
        <end position="384"/>
    </location>
</feature>
<dbReference type="Gene3D" id="2.60.120.200">
    <property type="match status" value="1"/>
</dbReference>
<keyword evidence="2" id="KW-0472">Membrane</keyword>
<dbReference type="AlphaFoldDB" id="A0A7T7I4A7"/>
<proteinExistence type="predicted"/>
<gene>
    <name evidence="3" type="ORF">JEQ17_14795</name>
</gene>
<accession>A0A7T7I4A7</accession>
<protein>
    <submittedName>
        <fullName evidence="3">ABC transporter permease subunit</fullName>
    </submittedName>
</protein>
<keyword evidence="2" id="KW-1133">Transmembrane helix</keyword>
<dbReference type="PANTHER" id="PTHR37305:SF1">
    <property type="entry name" value="MEMBRANE PROTEIN"/>
    <property type="match status" value="1"/>
</dbReference>
<feature type="transmembrane region" description="Helical" evidence="2">
    <location>
        <begin position="52"/>
        <end position="71"/>
    </location>
</feature>
<keyword evidence="2" id="KW-0812">Transmembrane</keyword>
<feature type="compositionally biased region" description="Pro residues" evidence="1">
    <location>
        <begin position="9"/>
        <end position="21"/>
    </location>
</feature>
<keyword evidence="4" id="KW-1185">Reference proteome</keyword>
<evidence type="ECO:0000313" key="4">
    <source>
        <dbReference type="Proteomes" id="UP000595636"/>
    </source>
</evidence>
<dbReference type="EMBL" id="CP066831">
    <property type="protein sequence ID" value="QQM40618.1"/>
    <property type="molecule type" value="Genomic_DNA"/>
</dbReference>